<dbReference type="OrthoDB" id="9758751at2"/>
<dbReference type="EMBL" id="QRDT01000006">
    <property type="protein sequence ID" value="RED37763.1"/>
    <property type="molecule type" value="Genomic_DNA"/>
</dbReference>
<sequence length="1072" mass="115441">MNVALQALRVVDFNWVRSLDSIWFDENAAADVGPNADIIDHVTQEFLRETLGPRSRAPGIPLTGHAGIGKTHFVSQLRRRVWDDGGWFVLLEVLGLTDFWRNAALSYVTSLLQPMSDGRRQLEAVLAGVARRFRVEKEVETAFNIPNIEARKIVDVLVKGLMRHDVQNTLRHQDVFRAMCLLRSNDINSAGLAHAWLQGYDADEQARAALGFLKPPPQPVDLVRGMSWIMSLAGPTMVAIDQIDGVVNPSIVTAHLNDDAPNQGLGEALAAGLLELYDVGHRSMTVVTCLFNSWQALQTRGLIPFSQRFREPLNLREIKDPADVRSLIVSRLTPAYASVNFTPPYASWPFSENAIAGAAGIISTPRTILMRCDAFRRSCIEAGEVTECERLTEAVATPNSSSSPDGFIQELRRLASAVEIDDLIVADDDGKLAGLLREVFDLYAREFEPNEAVDLESRGDPAQRVPPLHGRLTFTYHDQNDRERHFCFRALEHTHAISFQARLRAALTASGINAKIADRHLVLVRRSPIPGGAKTKQLFELFEKSGGIVVDPADADLKVFVALRQLSRDAATDGRGAEFDSWLRAEKPLLATQFFRAAGLSPPPVTPKADEGATVPDAEPATPEPRSPTLMSTPGSAQSVAAEPPAATSPVSPSAPPPTEVPRARPDAIPIGRRIGVGEGQVSVPLRLLPRHTAIIAGSGSGKTVLLRRIVEEAALAGIPAIVIDPNNDLSRLGDPWPARPESFTAEDDDKARRYAGNVEVVVWTPGVHGGNPLFLSVMPDFASLGADKDERQQAIDMAAETLGPLAGAKSALQKGVLTEALRHFASGGGGDLDGFIELLTDLPDGLSPIGNAAKLASGMADQLHAAVATNPLLRADGPVLDPKLLFFGSDPTRVRLSVINLSGLATEAAREDFVNRLQMALFGWIKRHPSETGLLYVVDEAQTFLPSQKPALSLGSGIKLVAQARKYGLGMVVATQVPRGIHNQIVSNCTTQFIGKQSAPATIAAAQEIIAASGGRADDIGKLKAGEFYFATEGSGKPAKVRTPICLSYHPPNPPTPGEVVSLARRSVATA</sequence>
<feature type="compositionally biased region" description="Low complexity" evidence="1">
    <location>
        <begin position="639"/>
        <end position="652"/>
    </location>
</feature>
<dbReference type="SUPFAM" id="SSF52540">
    <property type="entry name" value="P-loop containing nucleoside triphosphate hydrolases"/>
    <property type="match status" value="1"/>
</dbReference>
<feature type="compositionally biased region" description="Polar residues" evidence="1">
    <location>
        <begin position="629"/>
        <end position="638"/>
    </location>
</feature>
<evidence type="ECO:0000313" key="5">
    <source>
        <dbReference type="Proteomes" id="UP000252631"/>
    </source>
</evidence>
<dbReference type="EMBL" id="UFQQ01000006">
    <property type="protein sequence ID" value="SSW90263.1"/>
    <property type="molecule type" value="Genomic_DNA"/>
</dbReference>
<dbReference type="PANTHER" id="PTHR30121:SF6">
    <property type="entry name" value="SLR6007 PROTEIN"/>
    <property type="match status" value="1"/>
</dbReference>
<dbReference type="Proteomes" id="UP000256343">
    <property type="component" value="Unassembled WGS sequence"/>
</dbReference>
<dbReference type="InterPro" id="IPR002789">
    <property type="entry name" value="HerA_central"/>
</dbReference>
<gene>
    <name evidence="3" type="ORF">BJ125_10687</name>
    <name evidence="4" type="ORF">SAMN05892882_10687</name>
</gene>
<feature type="region of interest" description="Disordered" evidence="1">
    <location>
        <begin position="600"/>
        <end position="666"/>
    </location>
</feature>
<dbReference type="InterPro" id="IPR051162">
    <property type="entry name" value="T4SS_component"/>
</dbReference>
<dbReference type="Pfam" id="PF01935">
    <property type="entry name" value="DUF87"/>
    <property type="match status" value="1"/>
</dbReference>
<evidence type="ECO:0000313" key="3">
    <source>
        <dbReference type="EMBL" id="RED37763.1"/>
    </source>
</evidence>
<accession>A0A336JNB1</accession>
<dbReference type="Proteomes" id="UP000252631">
    <property type="component" value="Unassembled WGS sequence"/>
</dbReference>
<proteinExistence type="predicted"/>
<dbReference type="Gene3D" id="3.40.50.300">
    <property type="entry name" value="P-loop containing nucleotide triphosphate hydrolases"/>
    <property type="match status" value="2"/>
</dbReference>
<organism evidence="4 5">
    <name type="scientific">Rhodopseudomonas pentothenatexigens</name>
    <dbReference type="NCBI Taxonomy" id="999699"/>
    <lineage>
        <taxon>Bacteria</taxon>
        <taxon>Pseudomonadati</taxon>
        <taxon>Pseudomonadota</taxon>
        <taxon>Alphaproteobacteria</taxon>
        <taxon>Hyphomicrobiales</taxon>
        <taxon>Nitrobacteraceae</taxon>
        <taxon>Rhodopseudomonas</taxon>
    </lineage>
</organism>
<evidence type="ECO:0000313" key="6">
    <source>
        <dbReference type="Proteomes" id="UP000256343"/>
    </source>
</evidence>
<dbReference type="RefSeq" id="WP_114357367.1">
    <property type="nucleotide sequence ID" value="NZ_QRDT01000006.1"/>
</dbReference>
<reference evidence="3 6" key="2">
    <citation type="submission" date="2018-07" db="EMBL/GenBank/DDBJ databases">
        <title>Genomic Encyclopedia of Archaeal and Bacterial Type Strains, Phase II (KMG-II): from individual species to whole genera.</title>
        <authorList>
            <person name="Goeker M."/>
        </authorList>
    </citation>
    <scope>NUCLEOTIDE SEQUENCE [LARGE SCALE GENOMIC DNA]</scope>
    <source>
        <strain evidence="3 6">JA575</strain>
    </source>
</reference>
<dbReference type="PANTHER" id="PTHR30121">
    <property type="entry name" value="UNCHARACTERIZED PROTEIN YJGR-RELATED"/>
    <property type="match status" value="1"/>
</dbReference>
<evidence type="ECO:0000256" key="1">
    <source>
        <dbReference type="SAM" id="MobiDB-lite"/>
    </source>
</evidence>
<reference evidence="4 5" key="1">
    <citation type="submission" date="2017-08" db="EMBL/GenBank/DDBJ databases">
        <authorList>
            <person name="de Groot N.N."/>
        </authorList>
    </citation>
    <scope>NUCLEOTIDE SEQUENCE [LARGE SCALE GENOMIC DNA]</scope>
    <source>
        <strain evidence="4 5">JA575</strain>
    </source>
</reference>
<protein>
    <submittedName>
        <fullName evidence="4">Uncharacterized protein DUF87</fullName>
    </submittedName>
</protein>
<keyword evidence="6" id="KW-1185">Reference proteome</keyword>
<evidence type="ECO:0000259" key="2">
    <source>
        <dbReference type="SMART" id="SM00382"/>
    </source>
</evidence>
<evidence type="ECO:0000313" key="4">
    <source>
        <dbReference type="EMBL" id="SSW90263.1"/>
    </source>
</evidence>
<dbReference type="SMART" id="SM00382">
    <property type="entry name" value="AAA"/>
    <property type="match status" value="1"/>
</dbReference>
<dbReference type="InterPro" id="IPR027417">
    <property type="entry name" value="P-loop_NTPase"/>
</dbReference>
<dbReference type="AlphaFoldDB" id="A0A336JNB1"/>
<feature type="domain" description="AAA+ ATPase" evidence="2">
    <location>
        <begin position="689"/>
        <end position="1028"/>
    </location>
</feature>
<dbReference type="InterPro" id="IPR003593">
    <property type="entry name" value="AAA+_ATPase"/>
</dbReference>
<name>A0A336JNB1_9BRAD</name>